<dbReference type="AlphaFoldDB" id="A0A1F4PZB6"/>
<feature type="domain" description="UDP-3-O-[3-hydroxymyristoyl] glucosamine N-acyltransferase non-repeat region" evidence="8">
    <location>
        <begin position="19"/>
        <end position="83"/>
    </location>
</feature>
<sequence length="305" mass="32314">MKLKKLSEIAAGELSGSPDIEIRGVAPIERAGAGDLVFVLEEKFLAPALSSAASAIVAAPSARIGGKPAILARDPRLAMARILPHFTPKPKIKHGVHKTAVVAESARIGKRVTIYPFVYVGENVEIGDDSVIYPSVTIYDNVTIGKRARIHAGARIGVDGYGFVWHEGKYEKIPQVGAVVIEDDVEIYANVCVARATLGETRIGAGTKIDNLTHVAHNCVFGQHCAITALVGFAGSVTFKDHVSVGGMAGFNGHITVGENTVVMAKAGVTKDIPANSVVSGFPAQEHMEEMKYQAALKRLAKKSE</sequence>
<comment type="similarity">
    <text evidence="7">Belongs to the transferase hexapeptide repeat family. LpxD subfamily.</text>
</comment>
<protein>
    <recommendedName>
        <fullName evidence="7">UDP-3-O-acylglucosamine N-acyltransferase</fullName>
        <ecNumber evidence="7">2.3.1.191</ecNumber>
    </recommendedName>
</protein>
<evidence type="ECO:0000256" key="3">
    <source>
        <dbReference type="ARBA" id="ARBA00022679"/>
    </source>
</evidence>
<evidence type="ECO:0000256" key="5">
    <source>
        <dbReference type="ARBA" id="ARBA00023098"/>
    </source>
</evidence>
<keyword evidence="5 7" id="KW-0443">Lipid metabolism</keyword>
<keyword evidence="2 7" id="KW-0441">Lipid A biosynthesis</keyword>
<accession>A0A1F4PZB6</accession>
<dbReference type="SUPFAM" id="SSF51161">
    <property type="entry name" value="Trimeric LpxA-like enzymes"/>
    <property type="match status" value="1"/>
</dbReference>
<name>A0A1F4PZB6_UNCSA</name>
<dbReference type="NCBIfam" id="TIGR01853">
    <property type="entry name" value="lipid_A_lpxD"/>
    <property type="match status" value="1"/>
</dbReference>
<dbReference type="Gene3D" id="2.160.10.10">
    <property type="entry name" value="Hexapeptide repeat proteins"/>
    <property type="match status" value="1"/>
</dbReference>
<dbReference type="GO" id="GO:0016410">
    <property type="term" value="F:N-acyltransferase activity"/>
    <property type="evidence" value="ECO:0007669"/>
    <property type="project" value="InterPro"/>
</dbReference>
<keyword evidence="4 7" id="KW-0677">Repeat</keyword>
<evidence type="ECO:0000313" key="9">
    <source>
        <dbReference type="EMBL" id="OGB89008.1"/>
    </source>
</evidence>
<evidence type="ECO:0000256" key="4">
    <source>
        <dbReference type="ARBA" id="ARBA00022737"/>
    </source>
</evidence>
<evidence type="ECO:0000256" key="6">
    <source>
        <dbReference type="ARBA" id="ARBA00023315"/>
    </source>
</evidence>
<feature type="active site" description="Proton acceptor" evidence="7">
    <location>
        <position position="217"/>
    </location>
</feature>
<comment type="pathway">
    <text evidence="7">Bacterial outer membrane biogenesis; LPS lipid A biosynthesis.</text>
</comment>
<dbReference type="Pfam" id="PF00132">
    <property type="entry name" value="Hexapep"/>
    <property type="match status" value="1"/>
</dbReference>
<comment type="function">
    <text evidence="7">Catalyzes the N-acylation of UDP-3-O-acylglucosamine using 3-hydroxyacyl-ACP as the acyl donor. Is involved in the biosynthesis of lipid A, a phosphorylated glycolipid that anchors the lipopolysaccharide to the outer membrane of the cell.</text>
</comment>
<evidence type="ECO:0000259" key="8">
    <source>
        <dbReference type="Pfam" id="PF04613"/>
    </source>
</evidence>
<dbReference type="InterPro" id="IPR001451">
    <property type="entry name" value="Hexapep"/>
</dbReference>
<dbReference type="PANTHER" id="PTHR43378:SF2">
    <property type="entry name" value="UDP-3-O-ACYLGLUCOSAMINE N-ACYLTRANSFERASE 1, MITOCHONDRIAL-RELATED"/>
    <property type="match status" value="1"/>
</dbReference>
<dbReference type="InterPro" id="IPR011004">
    <property type="entry name" value="Trimer_LpxA-like_sf"/>
</dbReference>
<dbReference type="GO" id="GO:0016020">
    <property type="term" value="C:membrane"/>
    <property type="evidence" value="ECO:0007669"/>
    <property type="project" value="GOC"/>
</dbReference>
<dbReference type="EC" id="2.3.1.191" evidence="7"/>
<dbReference type="Proteomes" id="UP000178724">
    <property type="component" value="Unassembled WGS sequence"/>
</dbReference>
<evidence type="ECO:0000256" key="2">
    <source>
        <dbReference type="ARBA" id="ARBA00022556"/>
    </source>
</evidence>
<dbReference type="PROSITE" id="PS00101">
    <property type="entry name" value="HEXAPEP_TRANSFERASES"/>
    <property type="match status" value="1"/>
</dbReference>
<gene>
    <name evidence="7" type="primary">lpxD</name>
    <name evidence="9" type="ORF">A2625_04705</name>
</gene>
<proteinExistence type="inferred from homology"/>
<keyword evidence="1 7" id="KW-0444">Lipid biosynthesis</keyword>
<dbReference type="HAMAP" id="MF_00523">
    <property type="entry name" value="LpxD"/>
    <property type="match status" value="1"/>
</dbReference>
<evidence type="ECO:0000256" key="1">
    <source>
        <dbReference type="ARBA" id="ARBA00022516"/>
    </source>
</evidence>
<dbReference type="Pfam" id="PF04613">
    <property type="entry name" value="LpxD"/>
    <property type="match status" value="1"/>
</dbReference>
<keyword evidence="6 7" id="KW-0012">Acyltransferase</keyword>
<dbReference type="PANTHER" id="PTHR43378">
    <property type="entry name" value="UDP-3-O-ACYLGLUCOSAMINE N-ACYLTRANSFERASE"/>
    <property type="match status" value="1"/>
</dbReference>
<dbReference type="GO" id="GO:0103118">
    <property type="term" value="F:UDP-3-O-[(3R)-3-hydroxyacyl]-glucosamine N-acyltransferase activity"/>
    <property type="evidence" value="ECO:0007669"/>
    <property type="project" value="UniProtKB-EC"/>
</dbReference>
<reference evidence="9 10" key="1">
    <citation type="journal article" date="2016" name="Nat. Commun.">
        <title>Thousands of microbial genomes shed light on interconnected biogeochemical processes in an aquifer system.</title>
        <authorList>
            <person name="Anantharaman K."/>
            <person name="Brown C.T."/>
            <person name="Hug L.A."/>
            <person name="Sharon I."/>
            <person name="Castelle C.J."/>
            <person name="Probst A.J."/>
            <person name="Thomas B.C."/>
            <person name="Singh A."/>
            <person name="Wilkins M.J."/>
            <person name="Karaoz U."/>
            <person name="Brodie E.L."/>
            <person name="Williams K.H."/>
            <person name="Hubbard S.S."/>
            <person name="Banfield J.F."/>
        </authorList>
    </citation>
    <scope>NUCLEOTIDE SEQUENCE [LARGE SCALE GENOMIC DNA]</scope>
</reference>
<dbReference type="GO" id="GO:0009245">
    <property type="term" value="P:lipid A biosynthetic process"/>
    <property type="evidence" value="ECO:0007669"/>
    <property type="project" value="UniProtKB-UniRule"/>
</dbReference>
<dbReference type="InterPro" id="IPR018357">
    <property type="entry name" value="Hexapep_transf_CS"/>
</dbReference>
<dbReference type="UniPathway" id="UPA00973"/>
<dbReference type="NCBIfam" id="NF002060">
    <property type="entry name" value="PRK00892.1"/>
    <property type="match status" value="1"/>
</dbReference>
<comment type="catalytic activity">
    <reaction evidence="7">
        <text>a UDP-3-O-[(3R)-3-hydroxyacyl]-alpha-D-glucosamine + a (3R)-hydroxyacyl-[ACP] = a UDP-2-N,3-O-bis[(3R)-3-hydroxyacyl]-alpha-D-glucosamine + holo-[ACP] + H(+)</text>
        <dbReference type="Rhea" id="RHEA:53836"/>
        <dbReference type="Rhea" id="RHEA-COMP:9685"/>
        <dbReference type="Rhea" id="RHEA-COMP:9945"/>
        <dbReference type="ChEBI" id="CHEBI:15378"/>
        <dbReference type="ChEBI" id="CHEBI:64479"/>
        <dbReference type="ChEBI" id="CHEBI:78827"/>
        <dbReference type="ChEBI" id="CHEBI:137740"/>
        <dbReference type="ChEBI" id="CHEBI:137748"/>
        <dbReference type="EC" id="2.3.1.191"/>
    </reaction>
</comment>
<dbReference type="InterPro" id="IPR007691">
    <property type="entry name" value="LpxD"/>
</dbReference>
<comment type="subunit">
    <text evidence="7">Homotrimer.</text>
</comment>
<evidence type="ECO:0000256" key="7">
    <source>
        <dbReference type="HAMAP-Rule" id="MF_00523"/>
    </source>
</evidence>
<evidence type="ECO:0000313" key="10">
    <source>
        <dbReference type="Proteomes" id="UP000178724"/>
    </source>
</evidence>
<comment type="caution">
    <text evidence="9">The sequence shown here is derived from an EMBL/GenBank/DDBJ whole genome shotgun (WGS) entry which is preliminary data.</text>
</comment>
<organism evidence="9 10">
    <name type="scientific">candidate division WOR-1 bacterium RIFCSPHIGHO2_01_FULL_53_15</name>
    <dbReference type="NCBI Taxonomy" id="1802564"/>
    <lineage>
        <taxon>Bacteria</taxon>
        <taxon>Bacillati</taxon>
        <taxon>Saganbacteria</taxon>
    </lineage>
</organism>
<dbReference type="EMBL" id="METM01000031">
    <property type="protein sequence ID" value="OGB89008.1"/>
    <property type="molecule type" value="Genomic_DNA"/>
</dbReference>
<dbReference type="InterPro" id="IPR020573">
    <property type="entry name" value="UDP_GlcNAc_AcTrfase_non-rep"/>
</dbReference>
<keyword evidence="3 7" id="KW-0808">Transferase</keyword>
<dbReference type="CDD" id="cd03352">
    <property type="entry name" value="LbH_LpxD"/>
    <property type="match status" value="1"/>
</dbReference>
<dbReference type="Gene3D" id="3.40.1390.10">
    <property type="entry name" value="MurE/MurF, N-terminal domain"/>
    <property type="match status" value="1"/>
</dbReference>